<protein>
    <recommendedName>
        <fullName evidence="5">Erythronate-4-phosphate dehydrogenase</fullName>
        <ecNumber evidence="5">1.1.1.290</ecNumber>
    </recommendedName>
</protein>
<keyword evidence="10" id="KW-1185">Reference proteome</keyword>
<dbReference type="GO" id="GO:0033711">
    <property type="term" value="F:4-phosphoerythronate dehydrogenase activity"/>
    <property type="evidence" value="ECO:0007669"/>
    <property type="project" value="UniProtKB-EC"/>
</dbReference>
<gene>
    <name evidence="5 9" type="primary">pdxB</name>
    <name evidence="9" type="ORF">OQ287_10350</name>
</gene>
<dbReference type="GO" id="GO:0046983">
    <property type="term" value="F:protein dimerization activity"/>
    <property type="evidence" value="ECO:0007669"/>
    <property type="project" value="InterPro"/>
</dbReference>
<feature type="active site" description="Proton donor" evidence="5">
    <location>
        <position position="254"/>
    </location>
</feature>
<organism evidence="9 10">
    <name type="scientific">Larsenimonas rhizosphaerae</name>
    <dbReference type="NCBI Taxonomy" id="2944682"/>
    <lineage>
        <taxon>Bacteria</taxon>
        <taxon>Pseudomonadati</taxon>
        <taxon>Pseudomonadota</taxon>
        <taxon>Gammaproteobacteria</taxon>
        <taxon>Oceanospirillales</taxon>
        <taxon>Halomonadaceae</taxon>
        <taxon>Larsenimonas</taxon>
    </lineage>
</organism>
<comment type="catalytic activity">
    <reaction evidence="5">
        <text>4-phospho-D-erythronate + NAD(+) = (R)-3-hydroxy-2-oxo-4-phosphooxybutanoate + NADH + H(+)</text>
        <dbReference type="Rhea" id="RHEA:18829"/>
        <dbReference type="ChEBI" id="CHEBI:15378"/>
        <dbReference type="ChEBI" id="CHEBI:57540"/>
        <dbReference type="ChEBI" id="CHEBI:57945"/>
        <dbReference type="ChEBI" id="CHEBI:58538"/>
        <dbReference type="ChEBI" id="CHEBI:58766"/>
        <dbReference type="EC" id="1.1.1.290"/>
    </reaction>
</comment>
<keyword evidence="4 5" id="KW-0664">Pyridoxine biosynthesis</keyword>
<feature type="domain" description="D-isomer specific 2-hydroxyacid dehydrogenase catalytic" evidence="6">
    <location>
        <begin position="14"/>
        <end position="278"/>
    </location>
</feature>
<dbReference type="Pfam" id="PF11890">
    <property type="entry name" value="DUF3410"/>
    <property type="match status" value="1"/>
</dbReference>
<dbReference type="SUPFAM" id="SSF52283">
    <property type="entry name" value="Formate/glycerate dehydrogenase catalytic domain-like"/>
    <property type="match status" value="1"/>
</dbReference>
<comment type="caution">
    <text evidence="9">The sequence shown here is derived from an EMBL/GenBank/DDBJ whole genome shotgun (WGS) entry which is preliminary data.</text>
</comment>
<dbReference type="CDD" id="cd12158">
    <property type="entry name" value="ErythrP_dh"/>
    <property type="match status" value="1"/>
</dbReference>
<dbReference type="InterPro" id="IPR036291">
    <property type="entry name" value="NAD(P)-bd_dom_sf"/>
</dbReference>
<feature type="binding site" evidence="5">
    <location>
        <position position="45"/>
    </location>
    <ligand>
        <name>substrate</name>
    </ligand>
</feature>
<sequence length="381" mass="41845">MHIVADRNMPQVEAFFGDHGRVTRVDGRRLSREQLTDADVLLVRSVTRVDSALLQDTPVRFVGTATIGTDHLDLSWLEQAGIPVASAPGCNAESVVDYVLSCLMLACQRSGETLTDRTVGVMGAGQVGSRLVTRLRAMGVTCLVCDPPRAERESAGDFISLAALIEQADVICCHTPLVREGRYPTHHLLDQDLIGSLAPGTWLLNAGRGDCIDTAALKARLLAHNDLVVMLDVWEQEPDIDPELARLVDIATPHIAGYSQEGRLRGTAMLYEAWCHAAGNVPSRRWSDVISAPVVSGITLDAVEGQQQLWEALVLCHYDVRRDMDLVSRYWQQYGISAGFDRYRREYPARREFSSVNVTAPAGWRSAIEALGFVCHARTNG</sequence>
<reference evidence="9" key="1">
    <citation type="submission" date="2022-11" db="EMBL/GenBank/DDBJ databases">
        <title>Larsenimonas rhizosphaerae sp. nov., isolated from a tidal mudflat.</title>
        <authorList>
            <person name="Lee S.D."/>
            <person name="Kim I.S."/>
        </authorList>
    </citation>
    <scope>NUCLEOTIDE SEQUENCE</scope>
    <source>
        <strain evidence="9">GH2-1</strain>
    </source>
</reference>
<dbReference type="InterPro" id="IPR024531">
    <property type="entry name" value="Erythronate-4-P_DHase_dimer"/>
</dbReference>
<dbReference type="Gene3D" id="3.30.1370.170">
    <property type="match status" value="1"/>
</dbReference>
<proteinExistence type="inferred from homology"/>
<comment type="similarity">
    <text evidence="5">Belongs to the D-isomer specific 2-hydroxyacid dehydrogenase family. PdxB subfamily.</text>
</comment>
<evidence type="ECO:0000313" key="9">
    <source>
        <dbReference type="EMBL" id="MCX2524638.1"/>
    </source>
</evidence>
<accession>A0AA41ZML2</accession>
<keyword evidence="3 5" id="KW-0520">NAD</keyword>
<feature type="binding site" evidence="5">
    <location>
        <position position="146"/>
    </location>
    <ligand>
        <name>NAD(+)</name>
        <dbReference type="ChEBI" id="CHEBI:57540"/>
    </ligand>
</feature>
<comment type="caution">
    <text evidence="5">Lacks conserved residue(s) required for the propagation of feature annotation.</text>
</comment>
<feature type="binding site" evidence="5">
    <location>
        <position position="257"/>
    </location>
    <ligand>
        <name>NAD(+)</name>
        <dbReference type="ChEBI" id="CHEBI:57540"/>
    </ligand>
</feature>
<dbReference type="InterPro" id="IPR020921">
    <property type="entry name" value="Erythronate-4-P_DHase"/>
</dbReference>
<dbReference type="EC" id="1.1.1.290" evidence="5"/>
<feature type="active site" evidence="5">
    <location>
        <position position="208"/>
    </location>
</feature>
<dbReference type="InterPro" id="IPR006140">
    <property type="entry name" value="D-isomer_DH_NAD-bd"/>
</dbReference>
<feature type="active site" evidence="5">
    <location>
        <position position="237"/>
    </location>
</feature>
<feature type="domain" description="D-isomer specific 2-hydroxyacid dehydrogenase NAD-binding" evidence="7">
    <location>
        <begin position="109"/>
        <end position="256"/>
    </location>
</feature>
<dbReference type="SUPFAM" id="SSF51735">
    <property type="entry name" value="NAD(P)-binding Rossmann-fold domains"/>
    <property type="match status" value="1"/>
</dbReference>
<feature type="binding site" evidence="5">
    <location>
        <position position="175"/>
    </location>
    <ligand>
        <name>NAD(+)</name>
        <dbReference type="ChEBI" id="CHEBI:57540"/>
    </ligand>
</feature>
<dbReference type="HAMAP" id="MF_01825">
    <property type="entry name" value="PdxB"/>
    <property type="match status" value="1"/>
</dbReference>
<dbReference type="AlphaFoldDB" id="A0AA41ZML2"/>
<dbReference type="GO" id="GO:0051287">
    <property type="term" value="F:NAD binding"/>
    <property type="evidence" value="ECO:0007669"/>
    <property type="project" value="InterPro"/>
</dbReference>
<evidence type="ECO:0000259" key="7">
    <source>
        <dbReference type="Pfam" id="PF02826"/>
    </source>
</evidence>
<evidence type="ECO:0000256" key="5">
    <source>
        <dbReference type="HAMAP-Rule" id="MF_01825"/>
    </source>
</evidence>
<evidence type="ECO:0000256" key="4">
    <source>
        <dbReference type="ARBA" id="ARBA00023096"/>
    </source>
</evidence>
<evidence type="ECO:0000256" key="2">
    <source>
        <dbReference type="ARBA" id="ARBA00023002"/>
    </source>
</evidence>
<feature type="binding site" evidence="5">
    <location>
        <begin position="126"/>
        <end position="127"/>
    </location>
    <ligand>
        <name>NAD(+)</name>
        <dbReference type="ChEBI" id="CHEBI:57540"/>
    </ligand>
</feature>
<feature type="binding site" evidence="5">
    <location>
        <position position="66"/>
    </location>
    <ligand>
        <name>substrate</name>
    </ligand>
</feature>
<feature type="binding site" evidence="5">
    <location>
        <position position="232"/>
    </location>
    <ligand>
        <name>NAD(+)</name>
        <dbReference type="ChEBI" id="CHEBI:57540"/>
    </ligand>
</feature>
<dbReference type="Pfam" id="PF00389">
    <property type="entry name" value="2-Hacid_dh"/>
    <property type="match status" value="1"/>
</dbReference>
<dbReference type="EMBL" id="JAPIVE010000003">
    <property type="protein sequence ID" value="MCX2524638.1"/>
    <property type="molecule type" value="Genomic_DNA"/>
</dbReference>
<dbReference type="InterPro" id="IPR038251">
    <property type="entry name" value="PdxB_dimer_sf"/>
</dbReference>
<comment type="subcellular location">
    <subcellularLocation>
        <location evidence="5">Cytoplasm</location>
    </subcellularLocation>
</comment>
<dbReference type="GO" id="GO:0005829">
    <property type="term" value="C:cytosol"/>
    <property type="evidence" value="ECO:0007669"/>
    <property type="project" value="TreeGrafter"/>
</dbReference>
<feature type="domain" description="Erythronate-4-phosphate dehydrogenase dimerisation" evidence="8">
    <location>
        <begin position="295"/>
        <end position="361"/>
    </location>
</feature>
<evidence type="ECO:0000313" key="10">
    <source>
        <dbReference type="Proteomes" id="UP001165678"/>
    </source>
</evidence>
<dbReference type="GO" id="GO:0008615">
    <property type="term" value="P:pyridoxine biosynthetic process"/>
    <property type="evidence" value="ECO:0007669"/>
    <property type="project" value="UniProtKB-UniRule"/>
</dbReference>
<dbReference type="NCBIfam" id="NF001309">
    <property type="entry name" value="PRK00257.1"/>
    <property type="match status" value="1"/>
</dbReference>
<comment type="subunit">
    <text evidence="5">Homodimer.</text>
</comment>
<evidence type="ECO:0000259" key="6">
    <source>
        <dbReference type="Pfam" id="PF00389"/>
    </source>
</evidence>
<dbReference type="InterPro" id="IPR006139">
    <property type="entry name" value="D-isomer_2_OHA_DH_cat_dom"/>
</dbReference>
<evidence type="ECO:0000256" key="3">
    <source>
        <dbReference type="ARBA" id="ARBA00023027"/>
    </source>
</evidence>
<dbReference type="Proteomes" id="UP001165678">
    <property type="component" value="Unassembled WGS sequence"/>
</dbReference>
<keyword evidence="2 5" id="KW-0560">Oxidoreductase</keyword>
<dbReference type="PANTHER" id="PTHR42938:SF9">
    <property type="entry name" value="FORMATE DEHYDROGENASE 1"/>
    <property type="match status" value="1"/>
</dbReference>
<dbReference type="Pfam" id="PF02826">
    <property type="entry name" value="2-Hacid_dh_C"/>
    <property type="match status" value="1"/>
</dbReference>
<name>A0AA41ZML2_9GAMM</name>
<evidence type="ECO:0000259" key="8">
    <source>
        <dbReference type="Pfam" id="PF11890"/>
    </source>
</evidence>
<dbReference type="RefSeq" id="WP_265896377.1">
    <property type="nucleotide sequence ID" value="NZ_JAPIVE010000003.1"/>
</dbReference>
<evidence type="ECO:0000256" key="1">
    <source>
        <dbReference type="ARBA" id="ARBA00022490"/>
    </source>
</evidence>
<dbReference type="GO" id="GO:0036001">
    <property type="term" value="P:'de novo' pyridoxal 5'-phosphate biosynthetic process"/>
    <property type="evidence" value="ECO:0007669"/>
    <property type="project" value="TreeGrafter"/>
</dbReference>
<comment type="function">
    <text evidence="5">Catalyzes the oxidation of erythronate-4-phosphate to 3-hydroxy-2-oxo-4-phosphonooxybutanoate.</text>
</comment>
<dbReference type="Gene3D" id="3.40.50.720">
    <property type="entry name" value="NAD(P)-binding Rossmann-like Domain"/>
    <property type="match status" value="2"/>
</dbReference>
<dbReference type="PANTHER" id="PTHR42938">
    <property type="entry name" value="FORMATE DEHYDROGENASE 1"/>
    <property type="match status" value="1"/>
</dbReference>
<keyword evidence="1 5" id="KW-0963">Cytoplasm</keyword>
<feature type="binding site" evidence="5">
    <location>
        <position position="258"/>
    </location>
    <ligand>
        <name>substrate</name>
    </ligand>
</feature>
<comment type="pathway">
    <text evidence="5">Cofactor biosynthesis; pyridoxine 5'-phosphate biosynthesis; pyridoxine 5'-phosphate from D-erythrose 4-phosphate: step 2/5.</text>
</comment>